<gene>
    <name evidence="1" type="ORF">AUQ48_17120</name>
</gene>
<reference evidence="1 2" key="1">
    <citation type="submission" date="2015-12" db="EMBL/GenBank/DDBJ databases">
        <authorList>
            <person name="Shamseldin A."/>
            <person name="Moawad H."/>
            <person name="Abd El-Rahim W.M."/>
            <person name="Sadowsky M.J."/>
        </authorList>
    </citation>
    <scope>NUCLEOTIDE SEQUENCE [LARGE SCALE GENOMIC DNA]</scope>
    <source>
        <strain evidence="1 2">S43</strain>
    </source>
</reference>
<name>A0A2N4SXQ8_9MICC</name>
<evidence type="ECO:0000313" key="1">
    <source>
        <dbReference type="EMBL" id="PLC10768.1"/>
    </source>
</evidence>
<dbReference type="EMBL" id="LOMZ01000004">
    <property type="protein sequence ID" value="PLC10768.1"/>
    <property type="molecule type" value="Genomic_DNA"/>
</dbReference>
<dbReference type="AlphaFoldDB" id="A0A2N4SXQ8"/>
<sequence length="317" mass="35783">MSEHLKTTEPTLTYVPWQQAAERIRAHGGAARIWASNAPADVFWFTGSHPMALDRDQRLDVAIRAQDGTLYAVTGISVGYNGDGPGWTRRLLLELGLAEDLAQRIAYSRVSAVDLENPAGALHTSLWPHFNLPVPHAYETVHGTVLRVTFDGDDVLKQDHPELTEEDRLEASHNGFYPAPHNTSRLRSWMGLLDSPQRPWWLEGTRTIELHTTYESAEEHGLVVPEKQHEVKGAVYPMRMSQGQVQTWVTWPLFPSEYYDRGEVGRLPAVAREALVLFGINPNQVQRLDSATGMVDVMLHKVAGFKRRNFYRFAIEP</sequence>
<dbReference type="Proteomes" id="UP000234632">
    <property type="component" value="Unassembled WGS sequence"/>
</dbReference>
<proteinExistence type="predicted"/>
<evidence type="ECO:0000313" key="2">
    <source>
        <dbReference type="Proteomes" id="UP000234632"/>
    </source>
</evidence>
<comment type="caution">
    <text evidence="1">The sequence shown here is derived from an EMBL/GenBank/DDBJ whole genome shotgun (WGS) entry which is preliminary data.</text>
</comment>
<protein>
    <submittedName>
        <fullName evidence="1">Uncharacterized protein</fullName>
    </submittedName>
</protein>
<organism evidence="1 2">
    <name type="scientific">Kocuria flava</name>
    <dbReference type="NCBI Taxonomy" id="446860"/>
    <lineage>
        <taxon>Bacteria</taxon>
        <taxon>Bacillati</taxon>
        <taxon>Actinomycetota</taxon>
        <taxon>Actinomycetes</taxon>
        <taxon>Micrococcales</taxon>
        <taxon>Micrococcaceae</taxon>
        <taxon>Kocuria</taxon>
    </lineage>
</organism>
<dbReference type="RefSeq" id="WP_101853428.1">
    <property type="nucleotide sequence ID" value="NZ_LOMZ01000004.1"/>
</dbReference>
<accession>A0A2N4SXQ8</accession>